<protein>
    <submittedName>
        <fullName evidence="3">Caspase domain-containing protein</fullName>
    </submittedName>
</protein>
<feature type="domain" description="Peptidase C14 caspase" evidence="2">
    <location>
        <begin position="46"/>
        <end position="334"/>
    </location>
</feature>
<evidence type="ECO:0000313" key="4">
    <source>
        <dbReference type="Proteomes" id="UP001201163"/>
    </source>
</evidence>
<name>A0AAD4LPA9_9AGAM</name>
<dbReference type="GO" id="GO:0005737">
    <property type="term" value="C:cytoplasm"/>
    <property type="evidence" value="ECO:0007669"/>
    <property type="project" value="TreeGrafter"/>
</dbReference>
<dbReference type="Proteomes" id="UP001201163">
    <property type="component" value="Unassembled WGS sequence"/>
</dbReference>
<evidence type="ECO:0000313" key="3">
    <source>
        <dbReference type="EMBL" id="KAH8994274.1"/>
    </source>
</evidence>
<dbReference type="GO" id="GO:0004197">
    <property type="term" value="F:cysteine-type endopeptidase activity"/>
    <property type="evidence" value="ECO:0007669"/>
    <property type="project" value="InterPro"/>
</dbReference>
<gene>
    <name evidence="3" type="ORF">EDB92DRAFT_319866</name>
</gene>
<dbReference type="Gene3D" id="3.40.50.12660">
    <property type="match status" value="1"/>
</dbReference>
<dbReference type="InterPro" id="IPR011600">
    <property type="entry name" value="Pept_C14_caspase"/>
</dbReference>
<accession>A0AAD4LPA9</accession>
<comment type="caution">
    <text evidence="3">The sequence shown here is derived from an EMBL/GenBank/DDBJ whole genome shotgun (WGS) entry which is preliminary data.</text>
</comment>
<dbReference type="PANTHER" id="PTHR48104:SF2">
    <property type="entry name" value="METACASPASE-1-LIKE ISOFORM X1"/>
    <property type="match status" value="1"/>
</dbReference>
<keyword evidence="4" id="KW-1185">Reference proteome</keyword>
<comment type="similarity">
    <text evidence="1">Belongs to the peptidase C14B family.</text>
</comment>
<reference evidence="3" key="1">
    <citation type="submission" date="2022-01" db="EMBL/GenBank/DDBJ databases">
        <title>Comparative genomics reveals a dynamic genome evolution in the ectomycorrhizal milk-cap (Lactarius) mushrooms.</title>
        <authorList>
            <consortium name="DOE Joint Genome Institute"/>
            <person name="Lebreton A."/>
            <person name="Tang N."/>
            <person name="Kuo A."/>
            <person name="LaButti K."/>
            <person name="Drula E."/>
            <person name="Barry K."/>
            <person name="Clum A."/>
            <person name="Lipzen A."/>
            <person name="Mousain D."/>
            <person name="Ng V."/>
            <person name="Wang R."/>
            <person name="Wang X."/>
            <person name="Dai Y."/>
            <person name="Henrissat B."/>
            <person name="Grigoriev I.V."/>
            <person name="Guerin-Laguette A."/>
            <person name="Yu F."/>
            <person name="Martin F.M."/>
        </authorList>
    </citation>
    <scope>NUCLEOTIDE SEQUENCE</scope>
    <source>
        <strain evidence="3">QP</strain>
    </source>
</reference>
<dbReference type="PANTHER" id="PTHR48104">
    <property type="entry name" value="METACASPASE-4"/>
    <property type="match status" value="1"/>
</dbReference>
<proteinExistence type="inferred from homology"/>
<sequence>MREQGHCLHPFDHPLWHVPFFPRAMSPHFKGPRRFRKSATPSAPKHKALLIGINYTSTTDDNEQGFRQLKGPINDAKEVKKALIGLFHYKEEDICLMTDEEANCNTSLWPSEENIMKALCDLVRDASPGDAFVFSYAGHSGQQPATIDPNEVDHLDEYIVTCDFKIILDNTLREYLVDPLPAGTRLTAILDSCHSGTLLDLDHYSCHWFLRRRAQTIQENKAVTKYHGPRRHTALAIVRLRTRLAKKQVPDTGDVTPRTPGIIPRPPCGGWYCAYALSKGPLVVSVSSCSDQESTWEDSQNKGKSMTTKLIKILRKNPSIKVGDLDQQLKKKLSKMAFKRVLNAKRAFKMFSAKLSPELRKKWEDEYTEKGLFQLREQTAQIGSMHRLRRDDVFIAKRTRTVNLCC</sequence>
<evidence type="ECO:0000259" key="2">
    <source>
        <dbReference type="Pfam" id="PF00656"/>
    </source>
</evidence>
<dbReference type="InterPro" id="IPR050452">
    <property type="entry name" value="Metacaspase"/>
</dbReference>
<dbReference type="EMBL" id="JAKELL010000015">
    <property type="protein sequence ID" value="KAH8994274.1"/>
    <property type="molecule type" value="Genomic_DNA"/>
</dbReference>
<organism evidence="3 4">
    <name type="scientific">Lactarius akahatsu</name>
    <dbReference type="NCBI Taxonomy" id="416441"/>
    <lineage>
        <taxon>Eukaryota</taxon>
        <taxon>Fungi</taxon>
        <taxon>Dikarya</taxon>
        <taxon>Basidiomycota</taxon>
        <taxon>Agaricomycotina</taxon>
        <taxon>Agaricomycetes</taxon>
        <taxon>Russulales</taxon>
        <taxon>Russulaceae</taxon>
        <taxon>Lactarius</taxon>
    </lineage>
</organism>
<dbReference type="Pfam" id="PF00656">
    <property type="entry name" value="Peptidase_C14"/>
    <property type="match status" value="1"/>
</dbReference>
<dbReference type="GO" id="GO:0006508">
    <property type="term" value="P:proteolysis"/>
    <property type="evidence" value="ECO:0007669"/>
    <property type="project" value="InterPro"/>
</dbReference>
<evidence type="ECO:0000256" key="1">
    <source>
        <dbReference type="ARBA" id="ARBA00009005"/>
    </source>
</evidence>
<dbReference type="AlphaFoldDB" id="A0AAD4LPA9"/>